<dbReference type="InterPro" id="IPR012495">
    <property type="entry name" value="TadE-like_dom"/>
</dbReference>
<name>A0ABY9WUQ8_9BACT</name>
<reference evidence="3 4" key="1">
    <citation type="submission" date="2019-08" db="EMBL/GenBank/DDBJ databases">
        <title>Archangium and Cystobacter genomes.</title>
        <authorList>
            <person name="Chen I.-C.K."/>
            <person name="Wielgoss S."/>
        </authorList>
    </citation>
    <scope>NUCLEOTIDE SEQUENCE [LARGE SCALE GENOMIC DNA]</scope>
    <source>
        <strain evidence="3 4">Cbm 6</strain>
    </source>
</reference>
<dbReference type="Pfam" id="PF07811">
    <property type="entry name" value="TadE"/>
    <property type="match status" value="1"/>
</dbReference>
<keyword evidence="1" id="KW-0812">Transmembrane</keyword>
<dbReference type="Proteomes" id="UP001611383">
    <property type="component" value="Chromosome"/>
</dbReference>
<protein>
    <submittedName>
        <fullName evidence="3">Pilus assembly protein</fullName>
    </submittedName>
</protein>
<dbReference type="RefSeq" id="WP_395824350.1">
    <property type="nucleotide sequence ID" value="NZ_CP043494.1"/>
</dbReference>
<keyword evidence="4" id="KW-1185">Reference proteome</keyword>
<sequence>MSRNLPTELQSGQAAVEAAITLPLAVFLILGTLQLFLLLQARALTEYAAFRAVRTGSVKHGDCEAMSHAAIAVLLPSFARTDSPAALGTAFRNHRDNQYRPGHDSGHSGSIVWIARERPLRAQIRPDEEESFDDPARYASVADVMRLEARLVFWYPLRIPFADWVLSRMFLAHMGLREYSSTDPLIPTHTAHWTGQVVPSLDAAIRQELLSRAERRDYVFPLQASYSMRMMTSARLRFFETQNCPLTPEGL</sequence>
<dbReference type="EMBL" id="CP043494">
    <property type="protein sequence ID" value="WNG47113.1"/>
    <property type="molecule type" value="Genomic_DNA"/>
</dbReference>
<feature type="transmembrane region" description="Helical" evidence="1">
    <location>
        <begin position="20"/>
        <end position="39"/>
    </location>
</feature>
<organism evidence="3 4">
    <name type="scientific">Archangium minus</name>
    <dbReference type="NCBI Taxonomy" id="83450"/>
    <lineage>
        <taxon>Bacteria</taxon>
        <taxon>Pseudomonadati</taxon>
        <taxon>Myxococcota</taxon>
        <taxon>Myxococcia</taxon>
        <taxon>Myxococcales</taxon>
        <taxon>Cystobacterineae</taxon>
        <taxon>Archangiaceae</taxon>
        <taxon>Archangium</taxon>
    </lineage>
</organism>
<gene>
    <name evidence="3" type="ORF">F0U60_25535</name>
</gene>
<keyword evidence="1" id="KW-0472">Membrane</keyword>
<keyword evidence="1" id="KW-1133">Transmembrane helix</keyword>
<feature type="domain" description="TadE-like" evidence="2">
    <location>
        <begin position="12"/>
        <end position="54"/>
    </location>
</feature>
<evidence type="ECO:0000313" key="3">
    <source>
        <dbReference type="EMBL" id="WNG47113.1"/>
    </source>
</evidence>
<accession>A0ABY9WUQ8</accession>
<proteinExistence type="predicted"/>
<evidence type="ECO:0000259" key="2">
    <source>
        <dbReference type="Pfam" id="PF07811"/>
    </source>
</evidence>
<evidence type="ECO:0000256" key="1">
    <source>
        <dbReference type="SAM" id="Phobius"/>
    </source>
</evidence>
<evidence type="ECO:0000313" key="4">
    <source>
        <dbReference type="Proteomes" id="UP001611383"/>
    </source>
</evidence>